<dbReference type="Pfam" id="PF02515">
    <property type="entry name" value="CoA_transf_3"/>
    <property type="match status" value="1"/>
</dbReference>
<dbReference type="SUPFAM" id="SSF89796">
    <property type="entry name" value="CoA-transferase family III (CaiB/BaiF)"/>
    <property type="match status" value="2"/>
</dbReference>
<dbReference type="AlphaFoldDB" id="A0A8H8S053"/>
<accession>A0A8H8S053</accession>
<dbReference type="GO" id="GO:0016740">
    <property type="term" value="F:transferase activity"/>
    <property type="evidence" value="ECO:0007669"/>
    <property type="project" value="UniProtKB-KW"/>
</dbReference>
<keyword evidence="2" id="KW-0808">Transferase</keyword>
<protein>
    <submittedName>
        <fullName evidence="2">Succinyl-CoA--L-malate CoA-transferase beta subunit</fullName>
    </submittedName>
</protein>
<dbReference type="PANTHER" id="PTHR48229:SF1">
    <property type="entry name" value="ALPHA METHYLACYL-COA RACEMASE-RELATED"/>
    <property type="match status" value="1"/>
</dbReference>
<evidence type="ECO:0000313" key="3">
    <source>
        <dbReference type="Proteomes" id="UP000443090"/>
    </source>
</evidence>
<dbReference type="InterPro" id="IPR052985">
    <property type="entry name" value="CoA-trans_III_biosynth/detox"/>
</dbReference>
<sequence length="570" mass="62686">SVQSASILLSINAMSLTYSPLLEAQRILQYLCQQAGTLGLPESFQDVAAQVKFVSDYDHVYFPIPFKETETAAALKAIEGSVACLLADLKYGKQERMLSVSLERTTNFLFQAYLATVDGLGKLDPAIKLKLKDTDYLRAQSDPYRRMSANLYGTKRAGEYYHIHGSLEASTTLNMLGLESFRPDLRSHSEIISVIEPAVQKFTVEELEEMNARNKQAGVPALRHEDFLKTPHGVSSMNTPTWTVTSLEMSTPPVPLTPSSSGSPRILEGIKVLELCRIIAGPTIGRILAEYGADVLKVTGPGLSDVPFFQVDGNMGKHATEINLKSAQGKEVFERLLEDVDIVLDGYRPGALDKLGYGAESLAKFAENRGKGVIYVNENCFGYSGEWANRPGWQQIADCVSGLAWAQGRFMGLEEPTVPPFPISDYGTGCIGAIAALTGLYNRATKGGSWHGKASLLQYDLLLFKVGQFSEDVQDQLRAQCSAAFLSMRHNHSVDDISRSALAMLREEHSELFQDSNFETWYSKGYGANVRVVKPVVDISGIEIGFQRGSRSNGTDEASWDFLHDGDYRV</sequence>
<comment type="caution">
    <text evidence="2">The sequence shown here is derived from an EMBL/GenBank/DDBJ whole genome shotgun (WGS) entry which is preliminary data.</text>
</comment>
<proteinExistence type="inferred from homology"/>
<dbReference type="OrthoDB" id="2308815at2759"/>
<dbReference type="EMBL" id="QGMI01000249">
    <property type="protein sequence ID" value="TVY44116.1"/>
    <property type="molecule type" value="Genomic_DNA"/>
</dbReference>
<dbReference type="InterPro" id="IPR003673">
    <property type="entry name" value="CoA-Trfase_fam_III"/>
</dbReference>
<organism evidence="2 3">
    <name type="scientific">Lachnellula occidentalis</name>
    <dbReference type="NCBI Taxonomy" id="215460"/>
    <lineage>
        <taxon>Eukaryota</taxon>
        <taxon>Fungi</taxon>
        <taxon>Dikarya</taxon>
        <taxon>Ascomycota</taxon>
        <taxon>Pezizomycotina</taxon>
        <taxon>Leotiomycetes</taxon>
        <taxon>Helotiales</taxon>
        <taxon>Lachnaceae</taxon>
        <taxon>Lachnellula</taxon>
    </lineage>
</organism>
<evidence type="ECO:0000313" key="2">
    <source>
        <dbReference type="EMBL" id="TVY44116.1"/>
    </source>
</evidence>
<keyword evidence="3" id="KW-1185">Reference proteome</keyword>
<comment type="similarity">
    <text evidence="1">Belongs to the CoA-transferase III family.</text>
</comment>
<dbReference type="Proteomes" id="UP000443090">
    <property type="component" value="Unassembled WGS sequence"/>
</dbReference>
<reference evidence="2 3" key="1">
    <citation type="submission" date="2018-05" db="EMBL/GenBank/DDBJ databases">
        <title>Genome sequencing and assembly of the regulated plant pathogen Lachnellula willkommii and related sister species for the development of diagnostic species identification markers.</title>
        <authorList>
            <person name="Giroux E."/>
            <person name="Bilodeau G."/>
        </authorList>
    </citation>
    <scope>NUCLEOTIDE SEQUENCE [LARGE SCALE GENOMIC DNA]</scope>
    <source>
        <strain evidence="2 3">CBS 160.35</strain>
    </source>
</reference>
<dbReference type="PANTHER" id="PTHR48229">
    <property type="entry name" value="CAIB/BAIF FAMILY ENZYME (AFU_ORTHOLOGUE AFUA_1G05360)-RELATED"/>
    <property type="match status" value="1"/>
</dbReference>
<dbReference type="InterPro" id="IPR023606">
    <property type="entry name" value="CoA-Trfase_III_dom_1_sf"/>
</dbReference>
<gene>
    <name evidence="2" type="primary">smtB_1</name>
    <name evidence="2" type="ORF">LOCC1_G004000</name>
</gene>
<name>A0A8H8S053_9HELO</name>
<dbReference type="Gene3D" id="3.40.50.10540">
    <property type="entry name" value="Crotonobetainyl-coa:carnitine coa-transferase, domain 1"/>
    <property type="match status" value="1"/>
</dbReference>
<evidence type="ECO:0000256" key="1">
    <source>
        <dbReference type="ARBA" id="ARBA00008383"/>
    </source>
</evidence>
<feature type="non-terminal residue" evidence="2">
    <location>
        <position position="570"/>
    </location>
</feature>